<dbReference type="GO" id="GO:0006511">
    <property type="term" value="P:ubiquitin-dependent protein catabolic process"/>
    <property type="evidence" value="ECO:0007669"/>
    <property type="project" value="InterPro"/>
</dbReference>
<dbReference type="PANTHER" id="PTHR11932">
    <property type="entry name" value="CULLIN"/>
    <property type="match status" value="1"/>
</dbReference>
<feature type="domain" description="Cullin N-terminal" evidence="3">
    <location>
        <begin position="24"/>
        <end position="187"/>
    </location>
</feature>
<dbReference type="Pfam" id="PF00888">
    <property type="entry name" value="Cullin"/>
    <property type="match status" value="1"/>
</dbReference>
<sequence length="193" mass="22223">MSDDILGSLLTPKNNNISFETEWAKTLPVVRNLLHKENVSKKDWQDMFTTNNRIAAWVADGCDRLLSELGFELLDHVTDAAKNIHAHNDDDSLLRAYIQEWENYSQLCRYLPLPFNFIEKYLAKTPSRPRAETQKVRNVMLEYWNGYVFADISQRLLNAAMGMVERERNRELVNSQLVVGVRESFGKAGIGNC</sequence>
<dbReference type="AlphaFoldDB" id="A0A183BIJ1"/>
<dbReference type="Gene3D" id="1.20.1310.10">
    <property type="entry name" value="Cullin Repeats"/>
    <property type="match status" value="2"/>
</dbReference>
<evidence type="ECO:0000313" key="4">
    <source>
        <dbReference type="Proteomes" id="UP000050741"/>
    </source>
</evidence>
<dbReference type="GO" id="GO:0031625">
    <property type="term" value="F:ubiquitin protein ligase binding"/>
    <property type="evidence" value="ECO:0007669"/>
    <property type="project" value="InterPro"/>
</dbReference>
<evidence type="ECO:0000256" key="1">
    <source>
        <dbReference type="ARBA" id="ARBA00006019"/>
    </source>
</evidence>
<dbReference type="InterPro" id="IPR045093">
    <property type="entry name" value="Cullin"/>
</dbReference>
<comment type="similarity">
    <text evidence="1">Belongs to the cullin family.</text>
</comment>
<dbReference type="InterPro" id="IPR001373">
    <property type="entry name" value="Cullin_N"/>
</dbReference>
<evidence type="ECO:0000256" key="2">
    <source>
        <dbReference type="ARBA" id="ARBA00022786"/>
    </source>
</evidence>
<proteinExistence type="inferred from homology"/>
<protein>
    <submittedName>
        <fullName evidence="5">Cullin domain-containing protein</fullName>
    </submittedName>
</protein>
<evidence type="ECO:0000313" key="5">
    <source>
        <dbReference type="WBParaSite" id="GPLIN_000042000"/>
    </source>
</evidence>
<reference evidence="5" key="3">
    <citation type="submission" date="2016-06" db="UniProtKB">
        <authorList>
            <consortium name="WormBaseParasite"/>
        </authorList>
    </citation>
    <scope>IDENTIFICATION</scope>
</reference>
<dbReference type="InterPro" id="IPR016159">
    <property type="entry name" value="Cullin_repeat-like_dom_sf"/>
</dbReference>
<reference evidence="4" key="1">
    <citation type="submission" date="2013-12" db="EMBL/GenBank/DDBJ databases">
        <authorList>
            <person name="Aslett M."/>
        </authorList>
    </citation>
    <scope>NUCLEOTIDE SEQUENCE [LARGE SCALE GENOMIC DNA]</scope>
    <source>
        <strain evidence="4">Lindley</strain>
    </source>
</reference>
<keyword evidence="4" id="KW-1185">Reference proteome</keyword>
<dbReference type="Proteomes" id="UP000050741">
    <property type="component" value="Unassembled WGS sequence"/>
</dbReference>
<organism evidence="4 5">
    <name type="scientific">Globodera pallida</name>
    <name type="common">Potato cyst nematode worm</name>
    <name type="synonym">Heterodera pallida</name>
    <dbReference type="NCBI Taxonomy" id="36090"/>
    <lineage>
        <taxon>Eukaryota</taxon>
        <taxon>Metazoa</taxon>
        <taxon>Ecdysozoa</taxon>
        <taxon>Nematoda</taxon>
        <taxon>Chromadorea</taxon>
        <taxon>Rhabditida</taxon>
        <taxon>Tylenchina</taxon>
        <taxon>Tylenchomorpha</taxon>
        <taxon>Tylenchoidea</taxon>
        <taxon>Heteroderidae</taxon>
        <taxon>Heteroderinae</taxon>
        <taxon>Globodera</taxon>
    </lineage>
</organism>
<dbReference type="WBParaSite" id="GPLIN_000042000">
    <property type="protein sequence ID" value="GPLIN_000042000"/>
    <property type="gene ID" value="GPLIN_000042000"/>
</dbReference>
<evidence type="ECO:0000259" key="3">
    <source>
        <dbReference type="Pfam" id="PF00888"/>
    </source>
</evidence>
<reference evidence="4" key="2">
    <citation type="submission" date="2014-05" db="EMBL/GenBank/DDBJ databases">
        <title>The genome and life-stage specific transcriptomes of Globodera pallida elucidate key aspects of plant parasitism by a cyst nematode.</title>
        <authorList>
            <person name="Cotton J.A."/>
            <person name="Lilley C.J."/>
            <person name="Jones L.M."/>
            <person name="Kikuchi T."/>
            <person name="Reid A.J."/>
            <person name="Thorpe P."/>
            <person name="Tsai I.J."/>
            <person name="Beasley H."/>
            <person name="Blok V."/>
            <person name="Cock P.J.A."/>
            <person name="Van den Akker S.E."/>
            <person name="Holroyd N."/>
            <person name="Hunt M."/>
            <person name="Mantelin S."/>
            <person name="Naghra H."/>
            <person name="Pain A."/>
            <person name="Palomares-Rius J.E."/>
            <person name="Zarowiecki M."/>
            <person name="Berriman M."/>
            <person name="Jones J.T."/>
            <person name="Urwin P.E."/>
        </authorList>
    </citation>
    <scope>NUCLEOTIDE SEQUENCE [LARGE SCALE GENOMIC DNA]</scope>
    <source>
        <strain evidence="4">Lindley</strain>
    </source>
</reference>
<name>A0A183BIJ1_GLOPA</name>
<keyword evidence="2" id="KW-0833">Ubl conjugation pathway</keyword>
<accession>A0A183BIJ1</accession>
<dbReference type="SUPFAM" id="SSF74788">
    <property type="entry name" value="Cullin repeat-like"/>
    <property type="match status" value="1"/>
</dbReference>